<sequence length="126" mass="13586">APPLPDEPELHIIDVPLNNQAASSSSKVASPLDPTTPTPVPPSKTNANFSQQPQMSPEQPYMVGPFPSQAKRQLLFEDETPIQSSAIAVVAGPQAGFTPLDRDTSTIAEANDPPSKRQHPFKQHRD</sequence>
<feature type="non-terminal residue" evidence="2">
    <location>
        <position position="1"/>
    </location>
</feature>
<evidence type="ECO:0000313" key="3">
    <source>
        <dbReference type="Proteomes" id="UP000807159"/>
    </source>
</evidence>
<accession>A0A8T2XHN0</accession>
<gene>
    <name evidence="2" type="ORF">H0E87_022350</name>
</gene>
<feature type="compositionally biased region" description="Basic residues" evidence="1">
    <location>
        <begin position="116"/>
        <end position="126"/>
    </location>
</feature>
<feature type="region of interest" description="Disordered" evidence="1">
    <location>
        <begin position="92"/>
        <end position="126"/>
    </location>
</feature>
<protein>
    <submittedName>
        <fullName evidence="2">Uncharacterized protein</fullName>
    </submittedName>
</protein>
<reference evidence="2" key="1">
    <citation type="journal article" date="2021" name="J. Hered.">
        <title>Genome Assembly of Salicaceae Populus deltoides (Eastern Cottonwood) I-69 Based on Nanopore Sequencing and Hi-C Technologies.</title>
        <authorList>
            <person name="Bai S."/>
            <person name="Wu H."/>
            <person name="Zhang J."/>
            <person name="Pan Z."/>
            <person name="Zhao W."/>
            <person name="Li Z."/>
            <person name="Tong C."/>
        </authorList>
    </citation>
    <scope>NUCLEOTIDE SEQUENCE</scope>
    <source>
        <tissue evidence="2">Leaf</tissue>
    </source>
</reference>
<organism evidence="2 3">
    <name type="scientific">Populus deltoides</name>
    <name type="common">Eastern poplar</name>
    <name type="synonym">Eastern cottonwood</name>
    <dbReference type="NCBI Taxonomy" id="3696"/>
    <lineage>
        <taxon>Eukaryota</taxon>
        <taxon>Viridiplantae</taxon>
        <taxon>Streptophyta</taxon>
        <taxon>Embryophyta</taxon>
        <taxon>Tracheophyta</taxon>
        <taxon>Spermatophyta</taxon>
        <taxon>Magnoliopsida</taxon>
        <taxon>eudicotyledons</taxon>
        <taxon>Gunneridae</taxon>
        <taxon>Pentapetalae</taxon>
        <taxon>rosids</taxon>
        <taxon>fabids</taxon>
        <taxon>Malpighiales</taxon>
        <taxon>Salicaceae</taxon>
        <taxon>Saliceae</taxon>
        <taxon>Populus</taxon>
    </lineage>
</organism>
<name>A0A8T2XHN0_POPDE</name>
<dbReference type="AlphaFoldDB" id="A0A8T2XHN0"/>
<dbReference type="EMBL" id="JACEGQ020000012">
    <property type="protein sequence ID" value="KAH8493055.1"/>
    <property type="molecule type" value="Genomic_DNA"/>
</dbReference>
<comment type="caution">
    <text evidence="2">The sequence shown here is derived from an EMBL/GenBank/DDBJ whole genome shotgun (WGS) entry which is preliminary data.</text>
</comment>
<feature type="compositionally biased region" description="Polar residues" evidence="1">
    <location>
        <begin position="17"/>
        <end position="28"/>
    </location>
</feature>
<proteinExistence type="predicted"/>
<dbReference type="Proteomes" id="UP000807159">
    <property type="component" value="Chromosome 12"/>
</dbReference>
<feature type="compositionally biased region" description="Polar residues" evidence="1">
    <location>
        <begin position="43"/>
        <end position="57"/>
    </location>
</feature>
<feature type="region of interest" description="Disordered" evidence="1">
    <location>
        <begin position="17"/>
        <end position="65"/>
    </location>
</feature>
<keyword evidence="3" id="KW-1185">Reference proteome</keyword>
<evidence type="ECO:0000256" key="1">
    <source>
        <dbReference type="SAM" id="MobiDB-lite"/>
    </source>
</evidence>
<evidence type="ECO:0000313" key="2">
    <source>
        <dbReference type="EMBL" id="KAH8493055.1"/>
    </source>
</evidence>